<dbReference type="Proteomes" id="UP001060085">
    <property type="component" value="Linkage Group LG07"/>
</dbReference>
<comment type="caution">
    <text evidence="1">The sequence shown here is derived from an EMBL/GenBank/DDBJ whole genome shotgun (WGS) entry which is preliminary data.</text>
</comment>
<protein>
    <submittedName>
        <fullName evidence="1">Uncharacterized protein</fullName>
    </submittedName>
</protein>
<dbReference type="EMBL" id="CM044707">
    <property type="protein sequence ID" value="KAI5653819.1"/>
    <property type="molecule type" value="Genomic_DNA"/>
</dbReference>
<organism evidence="1 2">
    <name type="scientific">Catharanthus roseus</name>
    <name type="common">Madagascar periwinkle</name>
    <name type="synonym">Vinca rosea</name>
    <dbReference type="NCBI Taxonomy" id="4058"/>
    <lineage>
        <taxon>Eukaryota</taxon>
        <taxon>Viridiplantae</taxon>
        <taxon>Streptophyta</taxon>
        <taxon>Embryophyta</taxon>
        <taxon>Tracheophyta</taxon>
        <taxon>Spermatophyta</taxon>
        <taxon>Magnoliopsida</taxon>
        <taxon>eudicotyledons</taxon>
        <taxon>Gunneridae</taxon>
        <taxon>Pentapetalae</taxon>
        <taxon>asterids</taxon>
        <taxon>lamiids</taxon>
        <taxon>Gentianales</taxon>
        <taxon>Apocynaceae</taxon>
        <taxon>Rauvolfioideae</taxon>
        <taxon>Vinceae</taxon>
        <taxon>Catharanthinae</taxon>
        <taxon>Catharanthus</taxon>
    </lineage>
</organism>
<name>A0ACC0A0X5_CATRO</name>
<proteinExistence type="predicted"/>
<evidence type="ECO:0000313" key="1">
    <source>
        <dbReference type="EMBL" id="KAI5653819.1"/>
    </source>
</evidence>
<keyword evidence="2" id="KW-1185">Reference proteome</keyword>
<accession>A0ACC0A0X5</accession>
<evidence type="ECO:0000313" key="2">
    <source>
        <dbReference type="Proteomes" id="UP001060085"/>
    </source>
</evidence>
<gene>
    <name evidence="1" type="ORF">M9H77_31006</name>
</gene>
<reference evidence="2" key="1">
    <citation type="journal article" date="2023" name="Nat. Plants">
        <title>Single-cell RNA sequencing provides a high-resolution roadmap for understanding the multicellular compartmentation of specialized metabolism.</title>
        <authorList>
            <person name="Sun S."/>
            <person name="Shen X."/>
            <person name="Li Y."/>
            <person name="Li Y."/>
            <person name="Wang S."/>
            <person name="Li R."/>
            <person name="Zhang H."/>
            <person name="Shen G."/>
            <person name="Guo B."/>
            <person name="Wei J."/>
            <person name="Xu J."/>
            <person name="St-Pierre B."/>
            <person name="Chen S."/>
            <person name="Sun C."/>
        </authorList>
    </citation>
    <scope>NUCLEOTIDE SEQUENCE [LARGE SCALE GENOMIC DNA]</scope>
</reference>
<sequence>MEKYIGKWKKGPKPVAKKSANKGNVNIEDRGKKPRVGVEFSDFEIIGDPGLRKPIDSYPYEIRDELRRRQNHKHGDDIFTEVGFKNWKRAKENFKNHEGAPNSPHSGAVIQLLGFKNQRQNIDYRAQLTAVVKVIRFLLSQGLAFRGNDESINSIRRGNFLELTKWYCEESEEVNKVMNLNAPGNNQLTSHKIQKEIVNACATEVRQAIINEIGGKFFSLLVDEARDSFVKEQLSIVLRFVNDNGEVVERFLGVVHVSDTSARTLKNSIDDFFAINGLSISQLRGQGYDGASNMRGELNGLKQKILDENKYAYYIHYFAQQLQLVLVATSKKNAHIVNIVGASCKRKDALLQKQYDDLVKCLESGEIATGKGKNQETSLARPGDTRWGSHFKTITRILHMWDAVTHVLEIIYEDADEVNSRGISRGLIDKMWQFEFVFIAQLMINVLAKTNTLSMCLQQRTQNMVTAVRMIKTIKEDLKKYRNDDDYWDELLGVVTAFCVKHDIFVPNMQDHLLGRARLYRSVDGQPKTYYHFFRRDIFFEVLDFIVKEMDDRFTESTSELLICISCLDPRDSFVHFDPGQLLRLSEFYSDDFSISDKFELKAQLDTYISYMRSSDGAAFSGLTDIGDLAKKMVETNIHKFFTLVYRLIELALVLPVASTTVERSFSAMRTIKNDLRNRMGDEFLNDSLVCYVEQEIFKSIENEDILQRFQNMQTRRIKLPS</sequence>